<reference evidence="2" key="1">
    <citation type="journal article" date="2022" name="bioRxiv">
        <title>Sequencing and chromosome-scale assembly of the giantPleurodeles waltlgenome.</title>
        <authorList>
            <person name="Brown T."/>
            <person name="Elewa A."/>
            <person name="Iarovenko S."/>
            <person name="Subramanian E."/>
            <person name="Araus A.J."/>
            <person name="Petzold A."/>
            <person name="Susuki M."/>
            <person name="Suzuki K.-i.T."/>
            <person name="Hayashi T."/>
            <person name="Toyoda A."/>
            <person name="Oliveira C."/>
            <person name="Osipova E."/>
            <person name="Leigh N.D."/>
            <person name="Simon A."/>
            <person name="Yun M.H."/>
        </authorList>
    </citation>
    <scope>NUCLEOTIDE SEQUENCE</scope>
    <source>
        <strain evidence="2">20211129_DDA</strain>
        <tissue evidence="2">Liver</tissue>
    </source>
</reference>
<name>A0AAV7PX62_PLEWA</name>
<evidence type="ECO:0000256" key="1">
    <source>
        <dbReference type="SAM" id="MobiDB-lite"/>
    </source>
</evidence>
<gene>
    <name evidence="2" type="ORF">NDU88_008619</name>
</gene>
<organism evidence="2 3">
    <name type="scientific">Pleurodeles waltl</name>
    <name type="common">Iberian ribbed newt</name>
    <dbReference type="NCBI Taxonomy" id="8319"/>
    <lineage>
        <taxon>Eukaryota</taxon>
        <taxon>Metazoa</taxon>
        <taxon>Chordata</taxon>
        <taxon>Craniata</taxon>
        <taxon>Vertebrata</taxon>
        <taxon>Euteleostomi</taxon>
        <taxon>Amphibia</taxon>
        <taxon>Batrachia</taxon>
        <taxon>Caudata</taxon>
        <taxon>Salamandroidea</taxon>
        <taxon>Salamandridae</taxon>
        <taxon>Pleurodelinae</taxon>
        <taxon>Pleurodeles</taxon>
    </lineage>
</organism>
<comment type="caution">
    <text evidence="2">The sequence shown here is derived from an EMBL/GenBank/DDBJ whole genome shotgun (WGS) entry which is preliminary data.</text>
</comment>
<evidence type="ECO:0000313" key="2">
    <source>
        <dbReference type="EMBL" id="KAJ1130265.1"/>
    </source>
</evidence>
<dbReference type="AlphaFoldDB" id="A0AAV7PX62"/>
<accession>A0AAV7PX62</accession>
<proteinExistence type="predicted"/>
<keyword evidence="3" id="KW-1185">Reference proteome</keyword>
<sequence length="109" mass="11858">MQYGCRQHDPCGTLEHWAAALQQRRQAPLAMPTDPKVKRQATGLIKGSLARLMLSPLPLAHAATRQCTRPLGRSQASSPKQAGRPDMYPPKGHRADPSRPGNLCIQQAG</sequence>
<dbReference type="EMBL" id="JANPWB010000011">
    <property type="protein sequence ID" value="KAJ1130265.1"/>
    <property type="molecule type" value="Genomic_DNA"/>
</dbReference>
<feature type="region of interest" description="Disordered" evidence="1">
    <location>
        <begin position="64"/>
        <end position="109"/>
    </location>
</feature>
<protein>
    <submittedName>
        <fullName evidence="2">Uncharacterized protein</fullName>
    </submittedName>
</protein>
<evidence type="ECO:0000313" key="3">
    <source>
        <dbReference type="Proteomes" id="UP001066276"/>
    </source>
</evidence>
<dbReference type="Proteomes" id="UP001066276">
    <property type="component" value="Chromosome 7"/>
</dbReference>